<dbReference type="STRING" id="29435.SAMN05216588_10567"/>
<organism evidence="1 2">
    <name type="scientific">Phytopseudomonas flavescens</name>
    <dbReference type="NCBI Taxonomy" id="29435"/>
    <lineage>
        <taxon>Bacteria</taxon>
        <taxon>Pseudomonadati</taxon>
        <taxon>Pseudomonadota</taxon>
        <taxon>Gammaproteobacteria</taxon>
        <taxon>Pseudomonadales</taxon>
        <taxon>Pseudomonadaceae</taxon>
        <taxon>Phytopseudomonas</taxon>
    </lineage>
</organism>
<reference evidence="1 2" key="1">
    <citation type="submission" date="2016-10" db="EMBL/GenBank/DDBJ databases">
        <authorList>
            <person name="de Groot N.N."/>
        </authorList>
    </citation>
    <scope>NUCLEOTIDE SEQUENCE [LARGE SCALE GENOMIC DNA]</scope>
    <source>
        <strain evidence="1 2">LMG 18387</strain>
    </source>
</reference>
<dbReference type="Proteomes" id="UP000198606">
    <property type="component" value="Unassembled WGS sequence"/>
</dbReference>
<evidence type="ECO:0000313" key="2">
    <source>
        <dbReference type="Proteomes" id="UP000198606"/>
    </source>
</evidence>
<gene>
    <name evidence="1" type="ORF">SAMN05216588_10567</name>
</gene>
<dbReference type="AlphaFoldDB" id="A0A1G8CYC1"/>
<sequence>MPAAPQKQTRKRSVLLYMSMTHFVRPFGGRTEVR</sequence>
<protein>
    <submittedName>
        <fullName evidence="1">Uncharacterized protein</fullName>
    </submittedName>
</protein>
<proteinExistence type="predicted"/>
<evidence type="ECO:0000313" key="1">
    <source>
        <dbReference type="EMBL" id="SDH50203.1"/>
    </source>
</evidence>
<name>A0A1G8CYC1_9GAMM</name>
<accession>A0A1G8CYC1</accession>
<dbReference type="EMBL" id="FNDG01000005">
    <property type="protein sequence ID" value="SDH50203.1"/>
    <property type="molecule type" value="Genomic_DNA"/>
</dbReference>